<dbReference type="Proteomes" id="UP000284024">
    <property type="component" value="Unassembled WGS sequence"/>
</dbReference>
<dbReference type="PANTHER" id="PTHR35936:SF19">
    <property type="entry name" value="AMINO-ACID-BINDING PROTEIN YXEM-RELATED"/>
    <property type="match status" value="1"/>
</dbReference>
<dbReference type="Gene3D" id="3.40.190.10">
    <property type="entry name" value="Periplasmic binding protein-like II"/>
    <property type="match status" value="3"/>
</dbReference>
<dbReference type="PANTHER" id="PTHR35936">
    <property type="entry name" value="MEMBRANE-BOUND LYTIC MUREIN TRANSGLYCOSYLASE F"/>
    <property type="match status" value="1"/>
</dbReference>
<evidence type="ECO:0000256" key="2">
    <source>
        <dbReference type="SAM" id="Phobius"/>
    </source>
</evidence>
<dbReference type="Pfam" id="PF00497">
    <property type="entry name" value="SBP_bac_3"/>
    <property type="match status" value="1"/>
</dbReference>
<sequence length="370" mass="42091">MKQLIISDKVQKEMLTDFMIMRETKGLNEQKDRKADKKKGKKKRFYLSIFAFIMLLFVPVFVYASEMKSDGKTTQVIEEENKTVRVGYFPYSNFQEGSYGEHKQGAGYEYLQKISYITGWKYEYVYGSFKECLDMLADGKIDILGSVSYTPERAESIDFSTYAEGTEKYWIYTREDHTDLTDGDLKQMNGCRIGVADGSYQKDLLEKWLDSNQIHAEVVACKGYDEMIEKLDADELDALVIPALSVNSDFIAIANIGAGDCYFGVSKSRPDLLKELNATLEEINNTETDYSSKLYARYEGKAVINYALNKEEKQWLDAHENTIRVGYLKDNLPFCGEENGKLTGILGTVLDTVQEKYEITIKAVLCSTGV</sequence>
<proteinExistence type="predicted"/>
<feature type="transmembrane region" description="Helical" evidence="2">
    <location>
        <begin position="45"/>
        <end position="64"/>
    </location>
</feature>
<keyword evidence="2" id="KW-0472">Membrane</keyword>
<accession>A0A414W419</accession>
<dbReference type="EMBL" id="QRJH01000002">
    <property type="protein sequence ID" value="RHH20045.1"/>
    <property type="molecule type" value="Genomic_DNA"/>
</dbReference>
<evidence type="ECO:0000313" key="5">
    <source>
        <dbReference type="Proteomes" id="UP000284024"/>
    </source>
</evidence>
<comment type="caution">
    <text evidence="4">The sequence shown here is derived from an EMBL/GenBank/DDBJ whole genome shotgun (WGS) entry which is preliminary data.</text>
</comment>
<dbReference type="InterPro" id="IPR001638">
    <property type="entry name" value="Solute-binding_3/MltF_N"/>
</dbReference>
<dbReference type="RefSeq" id="WP_118235569.1">
    <property type="nucleotide sequence ID" value="NZ_QRJH01000002.1"/>
</dbReference>
<keyword evidence="2" id="KW-0812">Transmembrane</keyword>
<protein>
    <recommendedName>
        <fullName evidence="3">Solute-binding protein family 3/N-terminal domain-containing protein</fullName>
    </recommendedName>
</protein>
<gene>
    <name evidence="4" type="ORF">DW222_04435</name>
</gene>
<evidence type="ECO:0000313" key="4">
    <source>
        <dbReference type="EMBL" id="RHH20045.1"/>
    </source>
</evidence>
<name>A0A414W419_9FIRM</name>
<feature type="domain" description="Solute-binding protein family 3/N-terminal" evidence="3">
    <location>
        <begin position="83"/>
        <end position="302"/>
    </location>
</feature>
<keyword evidence="1" id="KW-0732">Signal</keyword>
<organism evidence="4 5">
    <name type="scientific">Blautia obeum</name>
    <dbReference type="NCBI Taxonomy" id="40520"/>
    <lineage>
        <taxon>Bacteria</taxon>
        <taxon>Bacillati</taxon>
        <taxon>Bacillota</taxon>
        <taxon>Clostridia</taxon>
        <taxon>Lachnospirales</taxon>
        <taxon>Lachnospiraceae</taxon>
        <taxon>Blautia</taxon>
    </lineage>
</organism>
<dbReference type="SMART" id="SM00062">
    <property type="entry name" value="PBPb"/>
    <property type="match status" value="1"/>
</dbReference>
<evidence type="ECO:0000256" key="1">
    <source>
        <dbReference type="ARBA" id="ARBA00022729"/>
    </source>
</evidence>
<evidence type="ECO:0000259" key="3">
    <source>
        <dbReference type="SMART" id="SM00062"/>
    </source>
</evidence>
<dbReference type="SUPFAM" id="SSF53850">
    <property type="entry name" value="Periplasmic binding protein-like II"/>
    <property type="match status" value="1"/>
</dbReference>
<reference evidence="4 5" key="1">
    <citation type="submission" date="2018-08" db="EMBL/GenBank/DDBJ databases">
        <title>A genome reference for cultivated species of the human gut microbiota.</title>
        <authorList>
            <person name="Zou Y."/>
            <person name="Xue W."/>
            <person name="Luo G."/>
        </authorList>
    </citation>
    <scope>NUCLEOTIDE SEQUENCE [LARGE SCALE GENOMIC DNA]</scope>
    <source>
        <strain evidence="4 5">AM18-2AC</strain>
    </source>
</reference>
<dbReference type="AlphaFoldDB" id="A0A414W419"/>
<keyword evidence="2" id="KW-1133">Transmembrane helix</keyword>